<dbReference type="EMBL" id="QMEY01000021">
    <property type="protein sequence ID" value="RBQ15719.1"/>
    <property type="molecule type" value="Genomic_DNA"/>
</dbReference>
<dbReference type="InterPro" id="IPR002925">
    <property type="entry name" value="Dienelactn_hydro"/>
</dbReference>
<proteinExistence type="predicted"/>
<organism evidence="2 3">
    <name type="scientific">Spongiactinospora rosea</name>
    <dbReference type="NCBI Taxonomy" id="2248750"/>
    <lineage>
        <taxon>Bacteria</taxon>
        <taxon>Bacillati</taxon>
        <taxon>Actinomycetota</taxon>
        <taxon>Actinomycetes</taxon>
        <taxon>Streptosporangiales</taxon>
        <taxon>Streptosporangiaceae</taxon>
        <taxon>Spongiactinospora</taxon>
    </lineage>
</organism>
<comment type="caution">
    <text evidence="2">The sequence shown here is derived from an EMBL/GenBank/DDBJ whole genome shotgun (WGS) entry which is preliminary data.</text>
</comment>
<dbReference type="AlphaFoldDB" id="A0A366LQN7"/>
<dbReference type="Gene3D" id="3.40.50.1820">
    <property type="entry name" value="alpha/beta hydrolase"/>
    <property type="match status" value="1"/>
</dbReference>
<dbReference type="Proteomes" id="UP000253303">
    <property type="component" value="Unassembled WGS sequence"/>
</dbReference>
<sequence>MAEIVLLHSALGLRRGVEVAAGILRDAGHIIHTPDYYDGEVFDELDAGLRKRDAVTYPELFRRWKEIGEGVVRPVVFAGFSLGALGAQFLAATHPMARGAILCHSAVPVREVADGGWPAGVPIQVHYSEGDPFVEEKEIAELRADVGEGFERFVYPGDAHLFAHPDLPGYSADSAVLMWRRVLDFLGRVRE</sequence>
<dbReference type="PANTHER" id="PTHR46623:SF6">
    <property type="entry name" value="ALPHA_BETA-HYDROLASES SUPERFAMILY PROTEIN"/>
    <property type="match status" value="1"/>
</dbReference>
<evidence type="ECO:0000313" key="2">
    <source>
        <dbReference type="EMBL" id="RBQ15719.1"/>
    </source>
</evidence>
<evidence type="ECO:0000313" key="3">
    <source>
        <dbReference type="Proteomes" id="UP000253303"/>
    </source>
</evidence>
<reference evidence="2 3" key="1">
    <citation type="submission" date="2018-06" db="EMBL/GenBank/DDBJ databases">
        <title>Sphaerisporangium craniellae sp. nov., isolated from a marine sponge in the South China Sea.</title>
        <authorList>
            <person name="Li L."/>
        </authorList>
    </citation>
    <scope>NUCLEOTIDE SEQUENCE [LARGE SCALE GENOMIC DNA]</scope>
    <source>
        <strain evidence="2 3">LHW63015</strain>
    </source>
</reference>
<name>A0A366LQN7_9ACTN</name>
<gene>
    <name evidence="2" type="ORF">DP939_34110</name>
</gene>
<dbReference type="GO" id="GO:0016787">
    <property type="term" value="F:hydrolase activity"/>
    <property type="evidence" value="ECO:0007669"/>
    <property type="project" value="UniProtKB-KW"/>
</dbReference>
<keyword evidence="2" id="KW-0378">Hydrolase</keyword>
<dbReference type="OrthoDB" id="2834584at2"/>
<feature type="domain" description="Dienelactone hydrolase" evidence="1">
    <location>
        <begin position="4"/>
        <end position="188"/>
    </location>
</feature>
<dbReference type="InterPro" id="IPR029058">
    <property type="entry name" value="AB_hydrolase_fold"/>
</dbReference>
<dbReference type="Pfam" id="PF01738">
    <property type="entry name" value="DLH"/>
    <property type="match status" value="1"/>
</dbReference>
<dbReference type="PANTHER" id="PTHR46623">
    <property type="entry name" value="CARBOXYMETHYLENEBUTENOLIDASE-RELATED"/>
    <property type="match status" value="1"/>
</dbReference>
<dbReference type="InterPro" id="IPR051049">
    <property type="entry name" value="Dienelactone_hydrolase-like"/>
</dbReference>
<keyword evidence="3" id="KW-1185">Reference proteome</keyword>
<dbReference type="RefSeq" id="WP_113984956.1">
    <property type="nucleotide sequence ID" value="NZ_QMEY01000021.1"/>
</dbReference>
<protein>
    <submittedName>
        <fullName evidence="2">Dienelactone hydrolase</fullName>
    </submittedName>
</protein>
<dbReference type="SUPFAM" id="SSF53474">
    <property type="entry name" value="alpha/beta-Hydrolases"/>
    <property type="match status" value="1"/>
</dbReference>
<evidence type="ECO:0000259" key="1">
    <source>
        <dbReference type="Pfam" id="PF01738"/>
    </source>
</evidence>
<accession>A0A366LQN7</accession>